<dbReference type="InterPro" id="IPR016181">
    <property type="entry name" value="Acyl_CoA_acyltransferase"/>
</dbReference>
<dbReference type="RefSeq" id="WP_021754772.1">
    <property type="nucleotide sequence ID" value="NC_022438.1"/>
</dbReference>
<dbReference type="AlphaFoldDB" id="U3PCS6"/>
<dbReference type="KEGG" id="lxy:O159_12450"/>
<evidence type="ECO:0008006" key="3">
    <source>
        <dbReference type="Google" id="ProtNLM"/>
    </source>
</evidence>
<dbReference type="PATRIC" id="fig|1389489.3.peg.1192"/>
<dbReference type="eggNOG" id="COG1247">
    <property type="taxonomic scope" value="Bacteria"/>
</dbReference>
<gene>
    <name evidence="1" type="ORF">O159_12450</name>
</gene>
<sequence>MTDKTDVIVESVGGDSWGTLKSVFGERGDAAGCWCQWFKISRTEWESESPEQKAERLHASLEAGSPGVLARLGGEPVGWAAVEPFSAFPALQRSSLTRRRDGDPEDPWVVTCFVVQPEHRQRVAVPLGGVRGGSPAQCDTGDHAAGTKIGGVSSQRSRVIAGVGTQVATEVSINFGSSVAGLLIPIVGSPLVVAVR</sequence>
<name>U3PCS6_LEIXC</name>
<reference evidence="1 2" key="1">
    <citation type="journal article" date="2013" name="Genome Announc.">
        <title>Complete Genome Sequence of Leifsonia xyli subsp. cynodontis Strain DSM46306, a Gram-Positive Bacterial Pathogen of Grasses.</title>
        <authorList>
            <person name="Monteiro-Vitorello C.B."/>
            <person name="Zerillo M.M."/>
            <person name="Van Sluys M.A."/>
            <person name="Camargo L.E."/>
            <person name="Kitajima J.P."/>
        </authorList>
    </citation>
    <scope>NUCLEOTIDE SEQUENCE [LARGE SCALE GENOMIC DNA]</scope>
    <source>
        <strain evidence="1 2">DSM 46306</strain>
    </source>
</reference>
<dbReference type="Gene3D" id="3.40.630.30">
    <property type="match status" value="1"/>
</dbReference>
<evidence type="ECO:0000313" key="1">
    <source>
        <dbReference type="EMBL" id="AGW41323.1"/>
    </source>
</evidence>
<dbReference type="STRING" id="1389489.O159_12450"/>
<proteinExistence type="predicted"/>
<organism evidence="1 2">
    <name type="scientific">Leifsonia xyli subsp. cynodontis DSM 46306</name>
    <dbReference type="NCBI Taxonomy" id="1389489"/>
    <lineage>
        <taxon>Bacteria</taxon>
        <taxon>Bacillati</taxon>
        <taxon>Actinomycetota</taxon>
        <taxon>Actinomycetes</taxon>
        <taxon>Micrococcales</taxon>
        <taxon>Microbacteriaceae</taxon>
        <taxon>Leifsonia</taxon>
    </lineage>
</organism>
<accession>U3PCS6</accession>
<dbReference type="SUPFAM" id="SSF55729">
    <property type="entry name" value="Acyl-CoA N-acyltransferases (Nat)"/>
    <property type="match status" value="1"/>
</dbReference>
<dbReference type="HOGENOM" id="CLU_1388724_0_0_11"/>
<dbReference type="EMBL" id="CP006734">
    <property type="protein sequence ID" value="AGW41323.1"/>
    <property type="molecule type" value="Genomic_DNA"/>
</dbReference>
<protein>
    <recommendedName>
        <fullName evidence="3">GNAT family N-acetyltransferase</fullName>
    </recommendedName>
</protein>
<keyword evidence="2" id="KW-1185">Reference proteome</keyword>
<evidence type="ECO:0000313" key="2">
    <source>
        <dbReference type="Proteomes" id="UP000016743"/>
    </source>
</evidence>
<dbReference type="Proteomes" id="UP000016743">
    <property type="component" value="Chromosome"/>
</dbReference>